<feature type="compositionally biased region" description="Basic residues" evidence="2">
    <location>
        <begin position="105"/>
        <end position="117"/>
    </location>
</feature>
<dbReference type="InterPro" id="IPR000953">
    <property type="entry name" value="Chromo/chromo_shadow_dom"/>
</dbReference>
<dbReference type="SUPFAM" id="SSF54160">
    <property type="entry name" value="Chromo domain-like"/>
    <property type="match status" value="1"/>
</dbReference>
<dbReference type="Pfam" id="PF00385">
    <property type="entry name" value="Chromo"/>
    <property type="match status" value="1"/>
</dbReference>
<dbReference type="SMART" id="SM00298">
    <property type="entry name" value="CHROMO"/>
    <property type="match status" value="1"/>
</dbReference>
<reference evidence="4" key="1">
    <citation type="submission" date="2016-12" db="EMBL/GenBank/DDBJ databases">
        <title>The genomes of Aspergillus section Nigri reveals drivers in fungal speciation.</title>
        <authorList>
            <consortium name="DOE Joint Genome Institute"/>
            <person name="Vesth T.C."/>
            <person name="Nybo J."/>
            <person name="Theobald S."/>
            <person name="Brandl J."/>
            <person name="Frisvad J.C."/>
            <person name="Nielsen K.F."/>
            <person name="Lyhne E.K."/>
            <person name="Kogle M.E."/>
            <person name="Kuo A."/>
            <person name="Riley R."/>
            <person name="Clum A."/>
            <person name="Nolan M."/>
            <person name="Lipzen A."/>
            <person name="Salamov A."/>
            <person name="Henrissat B."/>
            <person name="Wiebenga A."/>
            <person name="De Vries R.P."/>
            <person name="Grigoriev I.V."/>
            <person name="Mortensen U.H."/>
            <person name="Andersen M.R."/>
            <person name="Baker S.E."/>
        </authorList>
    </citation>
    <scope>NUCLEOTIDE SEQUENCE [LARGE SCALE GENOMIC DNA]</scope>
    <source>
        <strain evidence="4">CBS 113365</strain>
    </source>
</reference>
<feature type="compositionally biased region" description="Basic and acidic residues" evidence="2">
    <location>
        <begin position="292"/>
        <end position="313"/>
    </location>
</feature>
<accession>A0A319B026</accession>
<dbReference type="OrthoDB" id="1918685at2759"/>
<dbReference type="GeneID" id="37209782"/>
<keyword evidence="5" id="KW-1185">Reference proteome</keyword>
<feature type="compositionally biased region" description="Basic and acidic residues" evidence="2">
    <location>
        <begin position="519"/>
        <end position="530"/>
    </location>
</feature>
<feature type="domain" description="Chromo" evidence="3">
    <location>
        <begin position="26"/>
        <end position="77"/>
    </location>
</feature>
<evidence type="ECO:0000313" key="4">
    <source>
        <dbReference type="EMBL" id="PYH65425.1"/>
    </source>
</evidence>
<feature type="region of interest" description="Disordered" evidence="2">
    <location>
        <begin position="1"/>
        <end position="24"/>
    </location>
</feature>
<feature type="compositionally biased region" description="Polar residues" evidence="2">
    <location>
        <begin position="506"/>
        <end position="518"/>
    </location>
</feature>
<feature type="region of interest" description="Disordered" evidence="2">
    <location>
        <begin position="268"/>
        <end position="315"/>
    </location>
</feature>
<feature type="region of interest" description="Disordered" evidence="2">
    <location>
        <begin position="98"/>
        <end position="152"/>
    </location>
</feature>
<dbReference type="PROSITE" id="PS50013">
    <property type="entry name" value="CHROMO_2"/>
    <property type="match status" value="1"/>
</dbReference>
<dbReference type="InterPro" id="IPR016197">
    <property type="entry name" value="Chromo-like_dom_sf"/>
</dbReference>
<evidence type="ECO:0000313" key="5">
    <source>
        <dbReference type="Proteomes" id="UP000248405"/>
    </source>
</evidence>
<comment type="subunit">
    <text evidence="1">Component of the NuA4 histone acetyltransferase complex.</text>
</comment>
<feature type="compositionally biased region" description="Low complexity" evidence="2">
    <location>
        <begin position="964"/>
        <end position="977"/>
    </location>
</feature>
<proteinExistence type="predicted"/>
<organism evidence="4 5">
    <name type="scientific">Aspergillus vadensis (strain CBS 113365 / IMI 142717 / IBT 24658)</name>
    <dbReference type="NCBI Taxonomy" id="1448311"/>
    <lineage>
        <taxon>Eukaryota</taxon>
        <taxon>Fungi</taxon>
        <taxon>Dikarya</taxon>
        <taxon>Ascomycota</taxon>
        <taxon>Pezizomycotina</taxon>
        <taxon>Eurotiomycetes</taxon>
        <taxon>Eurotiomycetidae</taxon>
        <taxon>Eurotiales</taxon>
        <taxon>Aspergillaceae</taxon>
        <taxon>Aspergillus</taxon>
        <taxon>Aspergillus subgen. Circumdati</taxon>
    </lineage>
</organism>
<dbReference type="Proteomes" id="UP000248405">
    <property type="component" value="Unassembled WGS sequence"/>
</dbReference>
<feature type="compositionally biased region" description="Acidic residues" evidence="2">
    <location>
        <begin position="600"/>
        <end position="609"/>
    </location>
</feature>
<feature type="compositionally biased region" description="Low complexity" evidence="2">
    <location>
        <begin position="125"/>
        <end position="145"/>
    </location>
</feature>
<evidence type="ECO:0000256" key="1">
    <source>
        <dbReference type="ARBA" id="ARBA00011353"/>
    </source>
</evidence>
<dbReference type="Gene3D" id="2.40.50.40">
    <property type="match status" value="1"/>
</dbReference>
<dbReference type="RefSeq" id="XP_025559219.1">
    <property type="nucleotide sequence ID" value="XM_025705190.1"/>
</dbReference>
<name>A0A319B026_ASPVC</name>
<dbReference type="GO" id="GO:0006338">
    <property type="term" value="P:chromatin remodeling"/>
    <property type="evidence" value="ECO:0007669"/>
    <property type="project" value="UniProtKB-ARBA"/>
</dbReference>
<gene>
    <name evidence="4" type="ORF">BO88DRAFT_395279</name>
</gene>
<sequence>MTRRQDESDDDISITSTAASSQASEYDVEAILAEHEFPDGKRYLVKWANYPDWRSTWEPVESFKTAETLIDWQRKKQQIADGKLEAYDVANWERKNLKHQEAKERKRRRRDLKRKRLGLPTKGPVVESSIPRSSSRVSARQQSTQAPPTYTPSIRSLPFKEQHALAKQPPVLFGSGQKPKPALAPASATLRSNNAQETAKWFSHLSTRRKHEKAKFREPDPNIDQLELVRPSDWSSKTPLHLLKSGPCHVSPSVDQNRDSVQIVTDQSVPPTEVDHSDAPAHLSSLLSDPPNQDRIKYDRRDKSGQDVPELPRRVPGPYAKFVSGRFCNPGEVPTSAKRLIATKAGQYIEVWFQHLCTLEDYEVLCYNSRSRHRTYCRGWIQGFNDTESKIYNMAQELEQGDLLAIFPGNQGTPHNVLLAYPSNSLKLESLNDGYSRKEPDTFLNLVVRDPLDALEFIERLPSRARADDRWTDTRRQELVVRDSPDYELPRSGCDGIEDVVDAPMSISSNEQGNTSTERQPKEVTIETRSESSPTPRGADSSERQLNRIGIPVKPDNLQEPLKLQSEEMSSPAKPDSSQKPLEPASAETNEESTSQVQDEPMELDDEQDEPMKNHEQHSSASASGEQHPATPAPTADLGSFFETEFGVSYETLVTVNSTGKVQRAEAFFLLFESEILQTELIILQAYLKKHNPVIYTWQQKDDWEKFARAVQVGVVLVHESWVNFNELSFFQNLVNKPINFWSVSLAKPLKYSGHRSHFQRIFPHGGAILVTEDIMLQDPKATMAILAWFADFIKKKYPGYWKIMFRPAILDWILQQSESADESARGIWPTMYRLVLECCGVPANDTPIAELSSGAHDDYLESNAISPPSLPNYGTRTEADNPHIPKGLTQDQRNADHLIEFFAGWGLVHRHRYRRLIVLTQTTPLDRWKEWQHIDIKFGSKDFMKSLGISYKYYWSKVIAAPSSSSAPSSASLTSSRPGTPSETRAPSESFTPRTPKSRTSSMSMIRDLDGASYYGRVPSGVPSYPNPYR</sequence>
<evidence type="ECO:0000256" key="2">
    <source>
        <dbReference type="SAM" id="MobiDB-lite"/>
    </source>
</evidence>
<dbReference type="EMBL" id="KZ821638">
    <property type="protein sequence ID" value="PYH65425.1"/>
    <property type="molecule type" value="Genomic_DNA"/>
</dbReference>
<dbReference type="AlphaFoldDB" id="A0A319B026"/>
<protein>
    <submittedName>
        <fullName evidence="4">Chromo domain protein</fullName>
    </submittedName>
</protein>
<feature type="compositionally biased region" description="Low complexity" evidence="2">
    <location>
        <begin position="13"/>
        <end position="24"/>
    </location>
</feature>
<dbReference type="InterPro" id="IPR023780">
    <property type="entry name" value="Chromo_domain"/>
</dbReference>
<feature type="compositionally biased region" description="Polar residues" evidence="2">
    <location>
        <begin position="978"/>
        <end position="1004"/>
    </location>
</feature>
<evidence type="ECO:0000259" key="3">
    <source>
        <dbReference type="PROSITE" id="PS50013"/>
    </source>
</evidence>
<feature type="region of interest" description="Disordered" evidence="2">
    <location>
        <begin position="505"/>
        <end position="638"/>
    </location>
</feature>
<feature type="region of interest" description="Disordered" evidence="2">
    <location>
        <begin position="964"/>
        <end position="1004"/>
    </location>
</feature>
<dbReference type="CDD" id="cd18966">
    <property type="entry name" value="chromodomain"/>
    <property type="match status" value="1"/>
</dbReference>